<keyword evidence="2" id="KW-0732">Signal</keyword>
<name>A0A8C9XZZ0_SANLU</name>
<reference evidence="4" key="2">
    <citation type="submission" date="2025-09" db="UniProtKB">
        <authorList>
            <consortium name="Ensembl"/>
        </authorList>
    </citation>
    <scope>IDENTIFICATION</scope>
</reference>
<evidence type="ECO:0000256" key="2">
    <source>
        <dbReference type="SAM" id="SignalP"/>
    </source>
</evidence>
<evidence type="ECO:0000313" key="5">
    <source>
        <dbReference type="Proteomes" id="UP000694568"/>
    </source>
</evidence>
<organism evidence="4 5">
    <name type="scientific">Sander lucioperca</name>
    <name type="common">Pike-perch</name>
    <name type="synonym">Perca lucioperca</name>
    <dbReference type="NCBI Taxonomy" id="283035"/>
    <lineage>
        <taxon>Eukaryota</taxon>
        <taxon>Metazoa</taxon>
        <taxon>Chordata</taxon>
        <taxon>Craniata</taxon>
        <taxon>Vertebrata</taxon>
        <taxon>Euteleostomi</taxon>
        <taxon>Actinopterygii</taxon>
        <taxon>Neopterygii</taxon>
        <taxon>Teleostei</taxon>
        <taxon>Neoteleostei</taxon>
        <taxon>Acanthomorphata</taxon>
        <taxon>Eupercaria</taxon>
        <taxon>Perciformes</taxon>
        <taxon>Percoidei</taxon>
        <taxon>Percidae</taxon>
        <taxon>Luciopercinae</taxon>
        <taxon>Sander</taxon>
    </lineage>
</organism>
<keyword evidence="5" id="KW-1185">Reference proteome</keyword>
<dbReference type="GeneTree" id="ENSGT01030000234567"/>
<dbReference type="GO" id="GO:0032190">
    <property type="term" value="F:acrosin binding"/>
    <property type="evidence" value="ECO:0007669"/>
    <property type="project" value="TreeGrafter"/>
</dbReference>
<dbReference type="GO" id="GO:2000344">
    <property type="term" value="P:positive regulation of acrosome reaction"/>
    <property type="evidence" value="ECO:0007669"/>
    <property type="project" value="TreeGrafter"/>
</dbReference>
<gene>
    <name evidence="4" type="primary">zp3c</name>
</gene>
<feature type="domain" description="ZP" evidence="3">
    <location>
        <begin position="127"/>
        <end position="366"/>
    </location>
</feature>
<feature type="chain" id="PRO_5034960977" evidence="2">
    <location>
        <begin position="19"/>
        <end position="410"/>
    </location>
</feature>
<dbReference type="InterPro" id="IPR055355">
    <property type="entry name" value="ZP-C"/>
</dbReference>
<dbReference type="SMART" id="SM00241">
    <property type="entry name" value="ZP"/>
    <property type="match status" value="1"/>
</dbReference>
<dbReference type="Gene3D" id="2.60.40.4100">
    <property type="entry name" value="Zona pellucida, ZP-C domain"/>
    <property type="match status" value="1"/>
</dbReference>
<accession>A0A8C9XZZ0</accession>
<proteinExistence type="predicted"/>
<sequence length="410" mass="46355">MDLRHAAFLLLLFCSACSYRFRDRAGDSPVVEGSEQAWERIKTVTGNETAETLVTKSFGNASDNGSIPQAKRVREYQAVSRLKDHRKDFKPETGVRPLPDWASDMLLKTATDTIPTEPARPQLVEILCHVDRVYVRIRKKVFKTDNAHRYLKFGTCRVNQVTKDHYYFLYLLTADCGFKKKYCYFTILCVNGRSLDCCRFFHSYKVGFYPTLLGGRVFKSLNPKSTSKTDIPPFATASGLEINGTQSYILGQTMYFQATELASSGEERIYINYCFMTAFPNPASNPKYTVIDNYGCMVDGMVTEKSKFLSNTSQMALRFSVAAVIFKDVISTWSSSQQLYMHCDVSMGTLAPTESSKTCNYDHATKKWKELYDSDAVCTCCDSTCPSAKPKATLLQSKVWNLIMSCFNSF</sequence>
<dbReference type="GO" id="GO:0035803">
    <property type="term" value="P:egg coat formation"/>
    <property type="evidence" value="ECO:0007669"/>
    <property type="project" value="TreeGrafter"/>
</dbReference>
<dbReference type="Pfam" id="PF00100">
    <property type="entry name" value="Zona_pellucida"/>
    <property type="match status" value="1"/>
</dbReference>
<evidence type="ECO:0000313" key="4">
    <source>
        <dbReference type="Ensembl" id="ENSSLUP00000016561.1"/>
    </source>
</evidence>
<dbReference type="Proteomes" id="UP000694568">
    <property type="component" value="Unplaced"/>
</dbReference>
<dbReference type="PROSITE" id="PS51034">
    <property type="entry name" value="ZP_2"/>
    <property type="match status" value="1"/>
</dbReference>
<dbReference type="PANTHER" id="PTHR11576:SF15">
    <property type="entry name" value="ZONA PELLUCIDA SPERM-BINDING PROTEIN 3-LIKE"/>
    <property type="match status" value="1"/>
</dbReference>
<dbReference type="InterPro" id="IPR001507">
    <property type="entry name" value="ZP_dom"/>
</dbReference>
<dbReference type="FunFam" id="2.60.40.4100:FF:000002">
    <property type="entry name" value="Zona pellucida sperm-binding protein 3"/>
    <property type="match status" value="1"/>
</dbReference>
<dbReference type="InterPro" id="IPR042235">
    <property type="entry name" value="ZP-C_dom"/>
</dbReference>
<evidence type="ECO:0000259" key="3">
    <source>
        <dbReference type="PROSITE" id="PS51034"/>
    </source>
</evidence>
<keyword evidence="1" id="KW-1015">Disulfide bond</keyword>
<dbReference type="Ensembl" id="ENSSLUT00000017101.1">
    <property type="protein sequence ID" value="ENSSLUP00000016561.1"/>
    <property type="gene ID" value="ENSSLUG00000007761.1"/>
</dbReference>
<dbReference type="PANTHER" id="PTHR11576">
    <property type="entry name" value="ZONA PELLUCIDA SPERM-BINDING PROTEIN 3"/>
    <property type="match status" value="1"/>
</dbReference>
<dbReference type="AlphaFoldDB" id="A0A8C9XZZ0"/>
<reference evidence="4" key="1">
    <citation type="submission" date="2025-08" db="UniProtKB">
        <authorList>
            <consortium name="Ensembl"/>
        </authorList>
    </citation>
    <scope>IDENTIFICATION</scope>
</reference>
<feature type="signal peptide" evidence="2">
    <location>
        <begin position="1"/>
        <end position="18"/>
    </location>
</feature>
<protein>
    <submittedName>
        <fullName evidence="4">Zona pellucida glycoprotein 3c</fullName>
    </submittedName>
</protein>
<evidence type="ECO:0000256" key="1">
    <source>
        <dbReference type="ARBA" id="ARBA00023157"/>
    </source>
</evidence>
<dbReference type="GO" id="GO:0007339">
    <property type="term" value="P:binding of sperm to zona pellucida"/>
    <property type="evidence" value="ECO:0007669"/>
    <property type="project" value="TreeGrafter"/>
</dbReference>
<dbReference type="GO" id="GO:0031012">
    <property type="term" value="C:extracellular matrix"/>
    <property type="evidence" value="ECO:0007669"/>
    <property type="project" value="TreeGrafter"/>
</dbReference>